<evidence type="ECO:0000313" key="2">
    <source>
        <dbReference type="EMBL" id="GGM76150.1"/>
    </source>
</evidence>
<dbReference type="InterPro" id="IPR036291">
    <property type="entry name" value="NAD(P)-bd_dom_sf"/>
</dbReference>
<evidence type="ECO:0000259" key="1">
    <source>
        <dbReference type="SMART" id="SM00881"/>
    </source>
</evidence>
<dbReference type="Pfam" id="PF19045">
    <property type="entry name" value="Ligase_CoA_2"/>
    <property type="match status" value="1"/>
</dbReference>
<sequence>MRADLDLLFSPRSVAIVGASSKPDRLTGRPLHILRRHGFAGDINVVHPRAAEIDGVRAYPSVADLPAAPDVLLVMVRADLVPGVARAAGEKGVKHLVILSSGFEETDEGAGLSAQLRDIAASYGMGVVGPNSEGFWHLPGKAILTFGSAAMRDDLVSGPVAVLSQSGSIGASIMRNLNDVGVGADIFVSVGNETVLGVADYLSWIAARGSVRVVACFLEGLRDGRTFLEAASAARAAGIAVVVLKAGASEQGKAASASHTGKISTSAAIYDALFDQAGVIQVESVEQLAQAAATLSRGRLRDGGKGAGLTVIGLSGGSRSIIADAAGDRGIPLAELAEETTASLSEFIPHFGVATNPVDPTGQVISDPALFPRTIRTLAADPSTLALLVQYGNGGTHLLRRHLPALGEAVREQRVQVVVSCLLDQLAADDPLRRELAAAGVGYVHDPVAAVSMVAPLFRSAATGVLDVLEPVGDERTPGVVGSWDDVVAMLAGAGIRAPREVVVEAGADPGRIGAALAAAGLEAPLVVKPSPDDVQHKSDLGLVFLRLDGAEPVAAAVAEIAAVLGPGTRAVVQEMVASDTEVLVVLRQDPDFGPVLGLGLGGFFIELIGEMTYVSLPASEAQLRRAIQRTKLGQLLRGYRGRPPVDLDPLVARLAALGNRFATMATPPRLVELNPVLVLDSGELVAIDSLVEGGPR</sequence>
<dbReference type="InterPro" id="IPR043938">
    <property type="entry name" value="Ligase_CoA_dom"/>
</dbReference>
<dbReference type="EMBL" id="BMPI01000072">
    <property type="protein sequence ID" value="GGM76150.1"/>
    <property type="molecule type" value="Genomic_DNA"/>
</dbReference>
<gene>
    <name evidence="2" type="ORF">GCM10007977_092030</name>
</gene>
<dbReference type="InterPro" id="IPR016102">
    <property type="entry name" value="Succinyl-CoA_synth-like"/>
</dbReference>
<dbReference type="Pfam" id="PF13607">
    <property type="entry name" value="Succ_CoA_lig"/>
    <property type="match status" value="1"/>
</dbReference>
<dbReference type="RefSeq" id="WP_190256419.1">
    <property type="nucleotide sequence ID" value="NZ_BMPI01000072.1"/>
</dbReference>
<protein>
    <submittedName>
        <fullName evidence="2">Pimeloyl-CoA synthetase</fullName>
    </submittedName>
</protein>
<dbReference type="SUPFAM" id="SSF51735">
    <property type="entry name" value="NAD(P)-binding Rossmann-fold domains"/>
    <property type="match status" value="1"/>
</dbReference>
<feature type="domain" description="CoA-binding" evidence="1">
    <location>
        <begin position="8"/>
        <end position="103"/>
    </location>
</feature>
<dbReference type="PANTHER" id="PTHR42793:SF1">
    <property type="entry name" value="PEPTIDYL-LYSINE N-ACETYLTRANSFERASE PATZ"/>
    <property type="match status" value="1"/>
</dbReference>
<name>A0A917X6A4_9ACTN</name>
<accession>A0A917X6A4</accession>
<dbReference type="SUPFAM" id="SSF56059">
    <property type="entry name" value="Glutathione synthetase ATP-binding domain-like"/>
    <property type="match status" value="1"/>
</dbReference>
<dbReference type="GO" id="GO:0043758">
    <property type="term" value="F:acetate-CoA ligase (ADP-forming) activity"/>
    <property type="evidence" value="ECO:0007669"/>
    <property type="project" value="InterPro"/>
</dbReference>
<dbReference type="SMART" id="SM00881">
    <property type="entry name" value="CoA_binding"/>
    <property type="match status" value="1"/>
</dbReference>
<dbReference type="Pfam" id="PF13549">
    <property type="entry name" value="ATP-grasp_5"/>
    <property type="match status" value="1"/>
</dbReference>
<dbReference type="Gene3D" id="3.40.50.720">
    <property type="entry name" value="NAD(P)-binding Rossmann-like Domain"/>
    <property type="match status" value="1"/>
</dbReference>
<comment type="caution">
    <text evidence="2">The sequence shown here is derived from an EMBL/GenBank/DDBJ whole genome shotgun (WGS) entry which is preliminary data.</text>
</comment>
<dbReference type="AlphaFoldDB" id="A0A917X6A4"/>
<evidence type="ECO:0000313" key="3">
    <source>
        <dbReference type="Proteomes" id="UP000642070"/>
    </source>
</evidence>
<dbReference type="Gene3D" id="3.30.1490.20">
    <property type="entry name" value="ATP-grasp fold, A domain"/>
    <property type="match status" value="1"/>
</dbReference>
<dbReference type="PANTHER" id="PTHR42793">
    <property type="entry name" value="COA BINDING DOMAIN CONTAINING PROTEIN"/>
    <property type="match status" value="1"/>
</dbReference>
<dbReference type="SUPFAM" id="SSF52210">
    <property type="entry name" value="Succinyl-CoA synthetase domains"/>
    <property type="match status" value="2"/>
</dbReference>
<dbReference type="Gene3D" id="3.40.50.261">
    <property type="entry name" value="Succinyl-CoA synthetase domains"/>
    <property type="match status" value="2"/>
</dbReference>
<dbReference type="InterPro" id="IPR003781">
    <property type="entry name" value="CoA-bd"/>
</dbReference>
<dbReference type="InterPro" id="IPR032875">
    <property type="entry name" value="Succ_CoA_lig_flav_dom"/>
</dbReference>
<reference evidence="2" key="2">
    <citation type="submission" date="2020-09" db="EMBL/GenBank/DDBJ databases">
        <authorList>
            <person name="Sun Q."/>
            <person name="Ohkuma M."/>
        </authorList>
    </citation>
    <scope>NUCLEOTIDE SEQUENCE</scope>
    <source>
        <strain evidence="2">JCM 19831</strain>
    </source>
</reference>
<dbReference type="Proteomes" id="UP000642070">
    <property type="component" value="Unassembled WGS sequence"/>
</dbReference>
<reference evidence="2" key="1">
    <citation type="journal article" date="2014" name="Int. J. Syst. Evol. Microbiol.">
        <title>Complete genome sequence of Corynebacterium casei LMG S-19264T (=DSM 44701T), isolated from a smear-ripened cheese.</title>
        <authorList>
            <consortium name="US DOE Joint Genome Institute (JGI-PGF)"/>
            <person name="Walter F."/>
            <person name="Albersmeier A."/>
            <person name="Kalinowski J."/>
            <person name="Ruckert C."/>
        </authorList>
    </citation>
    <scope>NUCLEOTIDE SEQUENCE</scope>
    <source>
        <strain evidence="2">JCM 19831</strain>
    </source>
</reference>
<proteinExistence type="predicted"/>
<dbReference type="Gene3D" id="3.30.470.20">
    <property type="entry name" value="ATP-grasp fold, B domain"/>
    <property type="match status" value="1"/>
</dbReference>
<organism evidence="2 3">
    <name type="scientific">Dactylosporangium sucinum</name>
    <dbReference type="NCBI Taxonomy" id="1424081"/>
    <lineage>
        <taxon>Bacteria</taxon>
        <taxon>Bacillati</taxon>
        <taxon>Actinomycetota</taxon>
        <taxon>Actinomycetes</taxon>
        <taxon>Micromonosporales</taxon>
        <taxon>Micromonosporaceae</taxon>
        <taxon>Dactylosporangium</taxon>
    </lineage>
</organism>
<dbReference type="GO" id="GO:0005524">
    <property type="term" value="F:ATP binding"/>
    <property type="evidence" value="ECO:0007669"/>
    <property type="project" value="InterPro"/>
</dbReference>
<keyword evidence="3" id="KW-1185">Reference proteome</keyword>
<dbReference type="InterPro" id="IPR013815">
    <property type="entry name" value="ATP_grasp_subdomain_1"/>
</dbReference>
<dbReference type="Pfam" id="PF13380">
    <property type="entry name" value="CoA_binding_2"/>
    <property type="match status" value="1"/>
</dbReference>